<dbReference type="Pfam" id="PF00831">
    <property type="entry name" value="Ribosomal_L29"/>
    <property type="match status" value="1"/>
</dbReference>
<dbReference type="PANTHER" id="PTHR10916:SF0">
    <property type="entry name" value="LARGE RIBOSOMAL SUBUNIT PROTEIN UL29C"/>
    <property type="match status" value="1"/>
</dbReference>
<evidence type="ECO:0000256" key="1">
    <source>
        <dbReference type="ARBA" id="ARBA00009254"/>
    </source>
</evidence>
<name>A0A0H4T190_9BACT</name>
<evidence type="ECO:0000256" key="2">
    <source>
        <dbReference type="ARBA" id="ARBA00022980"/>
    </source>
</evidence>
<gene>
    <name evidence="5 6" type="primary">rpmC</name>
</gene>
<evidence type="ECO:0000256" key="3">
    <source>
        <dbReference type="ARBA" id="ARBA00023274"/>
    </source>
</evidence>
<dbReference type="InterPro" id="IPR050063">
    <property type="entry name" value="Ribosomal_protein_uL29"/>
</dbReference>
<dbReference type="SUPFAM" id="SSF46561">
    <property type="entry name" value="Ribosomal protein L29 (L29p)"/>
    <property type="match status" value="1"/>
</dbReference>
<sequence length="65" mass="7884">MTLDEIRNATQEELDQHEEELKRELFNLRFQKVISGGVENPMRIRHVRKEIARIKTVIRDRQIKK</sequence>
<evidence type="ECO:0000313" key="6">
    <source>
        <dbReference type="EMBL" id="AKQ01351.1"/>
    </source>
</evidence>
<reference evidence="6" key="1">
    <citation type="journal article" date="2015" name="ISME J.">
        <title>Aquifer environment selects for microbial species cohorts in sediment and groundwater.</title>
        <authorList>
            <person name="Hug L.A."/>
            <person name="Thomas B.C."/>
            <person name="Brown C.T."/>
            <person name="Frischkorn K.R."/>
            <person name="Williams K.H."/>
            <person name="Tringe S.G."/>
            <person name="Banfield J.F."/>
        </authorList>
    </citation>
    <scope>NUCLEOTIDE SEQUENCE</scope>
</reference>
<dbReference type="AlphaFoldDB" id="A0A0H4T190"/>
<accession>A0A0H4T190</accession>
<dbReference type="HAMAP" id="MF_00374">
    <property type="entry name" value="Ribosomal_uL29"/>
    <property type="match status" value="1"/>
</dbReference>
<protein>
    <recommendedName>
        <fullName evidence="4 5">Large ribosomal subunit protein uL29</fullName>
    </recommendedName>
</protein>
<keyword evidence="2 5" id="KW-0689">Ribosomal protein</keyword>
<dbReference type="InterPro" id="IPR001854">
    <property type="entry name" value="Ribosomal_uL29"/>
</dbReference>
<dbReference type="FunFam" id="1.10.287.310:FF:000001">
    <property type="entry name" value="50S ribosomal protein L29"/>
    <property type="match status" value="1"/>
</dbReference>
<comment type="similarity">
    <text evidence="1 5">Belongs to the universal ribosomal protein uL29 family.</text>
</comment>
<evidence type="ECO:0000256" key="4">
    <source>
        <dbReference type="ARBA" id="ARBA00035204"/>
    </source>
</evidence>
<keyword evidence="3 5" id="KW-0687">Ribonucleoprotein</keyword>
<proteinExistence type="inferred from homology"/>
<dbReference type="InterPro" id="IPR018254">
    <property type="entry name" value="Ribosomal_uL29_CS"/>
</dbReference>
<dbReference type="EMBL" id="KT006962">
    <property type="protein sequence ID" value="AKQ01351.1"/>
    <property type="molecule type" value="Genomic_DNA"/>
</dbReference>
<evidence type="ECO:0000256" key="5">
    <source>
        <dbReference type="HAMAP-Rule" id="MF_00374"/>
    </source>
</evidence>
<dbReference type="GO" id="GO:0003735">
    <property type="term" value="F:structural constituent of ribosome"/>
    <property type="evidence" value="ECO:0007669"/>
    <property type="project" value="InterPro"/>
</dbReference>
<dbReference type="NCBIfam" id="TIGR00012">
    <property type="entry name" value="L29"/>
    <property type="match status" value="1"/>
</dbReference>
<dbReference type="GO" id="GO:0006412">
    <property type="term" value="P:translation"/>
    <property type="evidence" value="ECO:0007669"/>
    <property type="project" value="UniProtKB-UniRule"/>
</dbReference>
<organism evidence="6">
    <name type="scientific">uncultured Nitrospirae bacterium Rifle_16ft_4_minimus_16961</name>
    <dbReference type="NCBI Taxonomy" id="1665125"/>
    <lineage>
        <taxon>Bacteria</taxon>
        <taxon>Pseudomonadati</taxon>
        <taxon>Nitrospirota</taxon>
        <taxon>environmental samples</taxon>
    </lineage>
</organism>
<dbReference type="GO" id="GO:0022625">
    <property type="term" value="C:cytosolic large ribosomal subunit"/>
    <property type="evidence" value="ECO:0007669"/>
    <property type="project" value="TreeGrafter"/>
</dbReference>
<dbReference type="InterPro" id="IPR036049">
    <property type="entry name" value="Ribosomal_uL29_sf"/>
</dbReference>
<dbReference type="CDD" id="cd00427">
    <property type="entry name" value="Ribosomal_L29_HIP"/>
    <property type="match status" value="1"/>
</dbReference>
<dbReference type="PANTHER" id="PTHR10916">
    <property type="entry name" value="60S RIBOSOMAL PROTEIN L35/50S RIBOSOMAL PROTEIN L29"/>
    <property type="match status" value="1"/>
</dbReference>
<dbReference type="PROSITE" id="PS00579">
    <property type="entry name" value="RIBOSOMAL_L29"/>
    <property type="match status" value="1"/>
</dbReference>
<dbReference type="Gene3D" id="1.10.287.310">
    <property type="match status" value="1"/>
</dbReference>